<evidence type="ECO:0000256" key="5">
    <source>
        <dbReference type="SAM" id="Phobius"/>
    </source>
</evidence>
<name>A0ABN7SMZ8_OIKDI</name>
<keyword evidence="4 5" id="KW-0472">Membrane</keyword>
<sequence>MVDVKHVEEMILEDVEAHKDFIEAAKVVVLFLVQWISAGAMVFGGVVPYIPQYRTIARSGNTDGFSPMVCFVLLMANSLRILFWFGKHFELPLLAQSFIMVVAMIAMVELCVRVRSKQETAAKEHHFLDFDMRYFWRWSRFSDFMQCILSIWLTLSYVTWLFLGFAWYVETLGFLAVFIEAMIGAPQFLKNYQNKSTLGMSVHMVLMWTSGDCFKTMYFVLNSAPPQFWICGLIQIGVDLSILAQVWYYSIPKYTISYSKPRLAA</sequence>
<dbReference type="PANTHER" id="PTHR14856:SF9">
    <property type="entry name" value="PQ-LOOP REPEAT-CONTAINING PROTEIN 1"/>
    <property type="match status" value="1"/>
</dbReference>
<evidence type="ECO:0000313" key="7">
    <source>
        <dbReference type="Proteomes" id="UP001158576"/>
    </source>
</evidence>
<dbReference type="Gene3D" id="1.20.1280.290">
    <property type="match status" value="2"/>
</dbReference>
<dbReference type="Pfam" id="PF04193">
    <property type="entry name" value="PQ-loop"/>
    <property type="match status" value="2"/>
</dbReference>
<feature type="transmembrane region" description="Helical" evidence="5">
    <location>
        <begin position="27"/>
        <end position="50"/>
    </location>
</feature>
<feature type="transmembrane region" description="Helical" evidence="5">
    <location>
        <begin position="91"/>
        <end position="112"/>
    </location>
</feature>
<comment type="subcellular location">
    <subcellularLocation>
        <location evidence="1">Membrane</location>
        <topology evidence="1">Multi-pass membrane protein</topology>
    </subcellularLocation>
</comment>
<gene>
    <name evidence="6" type="ORF">OKIOD_LOCUS7865</name>
</gene>
<keyword evidence="2 5" id="KW-0812">Transmembrane</keyword>
<dbReference type="Proteomes" id="UP001158576">
    <property type="component" value="Chromosome XSR"/>
</dbReference>
<feature type="transmembrane region" description="Helical" evidence="5">
    <location>
        <begin position="62"/>
        <end position="85"/>
    </location>
</feature>
<keyword evidence="3 5" id="KW-1133">Transmembrane helix</keyword>
<dbReference type="InterPro" id="IPR052241">
    <property type="entry name" value="SLC66/Scramblase_ANY1"/>
</dbReference>
<organism evidence="6 7">
    <name type="scientific">Oikopleura dioica</name>
    <name type="common">Tunicate</name>
    <dbReference type="NCBI Taxonomy" id="34765"/>
    <lineage>
        <taxon>Eukaryota</taxon>
        <taxon>Metazoa</taxon>
        <taxon>Chordata</taxon>
        <taxon>Tunicata</taxon>
        <taxon>Appendicularia</taxon>
        <taxon>Copelata</taxon>
        <taxon>Oikopleuridae</taxon>
        <taxon>Oikopleura</taxon>
    </lineage>
</organism>
<dbReference type="InterPro" id="IPR006603">
    <property type="entry name" value="PQ-loop_rpt"/>
</dbReference>
<protein>
    <submittedName>
        <fullName evidence="6">Oidioi.mRNA.OKI2018_I69.XSR.g16307.t1.cds</fullName>
    </submittedName>
</protein>
<evidence type="ECO:0000256" key="4">
    <source>
        <dbReference type="ARBA" id="ARBA00023136"/>
    </source>
</evidence>
<keyword evidence="7" id="KW-1185">Reference proteome</keyword>
<feature type="transmembrane region" description="Helical" evidence="5">
    <location>
        <begin position="147"/>
        <end position="166"/>
    </location>
</feature>
<evidence type="ECO:0000313" key="6">
    <source>
        <dbReference type="EMBL" id="CAG5099162.1"/>
    </source>
</evidence>
<evidence type="ECO:0000256" key="3">
    <source>
        <dbReference type="ARBA" id="ARBA00022989"/>
    </source>
</evidence>
<dbReference type="SMART" id="SM00679">
    <property type="entry name" value="CTNS"/>
    <property type="match status" value="2"/>
</dbReference>
<evidence type="ECO:0000256" key="2">
    <source>
        <dbReference type="ARBA" id="ARBA00022692"/>
    </source>
</evidence>
<accession>A0ABN7SMZ8</accession>
<feature type="transmembrane region" description="Helical" evidence="5">
    <location>
        <begin position="227"/>
        <end position="250"/>
    </location>
</feature>
<evidence type="ECO:0000256" key="1">
    <source>
        <dbReference type="ARBA" id="ARBA00004141"/>
    </source>
</evidence>
<dbReference type="EMBL" id="OU015569">
    <property type="protein sequence ID" value="CAG5099162.1"/>
    <property type="molecule type" value="Genomic_DNA"/>
</dbReference>
<dbReference type="PANTHER" id="PTHR14856">
    <property type="entry name" value="PQ-LOOP REPEAT-CONTAINING PROTEIN 1-LIKE PROTEIN"/>
    <property type="match status" value="1"/>
</dbReference>
<proteinExistence type="predicted"/>
<reference evidence="6 7" key="1">
    <citation type="submission" date="2021-04" db="EMBL/GenBank/DDBJ databases">
        <authorList>
            <person name="Bliznina A."/>
        </authorList>
    </citation>
    <scope>NUCLEOTIDE SEQUENCE [LARGE SCALE GENOMIC DNA]</scope>
</reference>